<evidence type="ECO:0000313" key="3">
    <source>
        <dbReference type="EMBL" id="GEP57816.1"/>
    </source>
</evidence>
<dbReference type="Pfam" id="PF03401">
    <property type="entry name" value="TctC"/>
    <property type="match status" value="1"/>
</dbReference>
<dbReference type="CDD" id="cd13578">
    <property type="entry name" value="PBP2_Bug27"/>
    <property type="match status" value="1"/>
</dbReference>
<feature type="chain" id="PRO_5022245275" description="MFS transporter" evidence="2">
    <location>
        <begin position="27"/>
        <end position="326"/>
    </location>
</feature>
<dbReference type="OrthoDB" id="7250553at2"/>
<dbReference type="InterPro" id="IPR005064">
    <property type="entry name" value="BUG"/>
</dbReference>
<dbReference type="EMBL" id="BKAJ01000088">
    <property type="protein sequence ID" value="GEP57816.1"/>
    <property type="molecule type" value="Genomic_DNA"/>
</dbReference>
<dbReference type="Proteomes" id="UP000321058">
    <property type="component" value="Unassembled WGS sequence"/>
</dbReference>
<evidence type="ECO:0000313" key="4">
    <source>
        <dbReference type="Proteomes" id="UP000321058"/>
    </source>
</evidence>
<protein>
    <recommendedName>
        <fullName evidence="5">MFS transporter</fullName>
    </recommendedName>
</protein>
<dbReference type="RefSeq" id="WP_147152453.1">
    <property type="nucleotide sequence ID" value="NZ_BKAJ01000088.1"/>
</dbReference>
<dbReference type="PANTHER" id="PTHR42928">
    <property type="entry name" value="TRICARBOXYLATE-BINDING PROTEIN"/>
    <property type="match status" value="1"/>
</dbReference>
<name>A0A512NFU5_9HYPH</name>
<evidence type="ECO:0000256" key="2">
    <source>
        <dbReference type="SAM" id="SignalP"/>
    </source>
</evidence>
<evidence type="ECO:0008006" key="5">
    <source>
        <dbReference type="Google" id="ProtNLM"/>
    </source>
</evidence>
<organism evidence="3 4">
    <name type="scientific">Reyranella soli</name>
    <dbReference type="NCBI Taxonomy" id="1230389"/>
    <lineage>
        <taxon>Bacteria</taxon>
        <taxon>Pseudomonadati</taxon>
        <taxon>Pseudomonadota</taxon>
        <taxon>Alphaproteobacteria</taxon>
        <taxon>Hyphomicrobiales</taxon>
        <taxon>Reyranellaceae</taxon>
        <taxon>Reyranella</taxon>
    </lineage>
</organism>
<dbReference type="AlphaFoldDB" id="A0A512NFU5"/>
<feature type="signal peptide" evidence="2">
    <location>
        <begin position="1"/>
        <end position="26"/>
    </location>
</feature>
<dbReference type="Gene3D" id="3.40.190.10">
    <property type="entry name" value="Periplasmic binding protein-like II"/>
    <property type="match status" value="1"/>
</dbReference>
<comment type="similarity">
    <text evidence="1">Belongs to the UPF0065 (bug) family.</text>
</comment>
<sequence>MLSLRRSLARLFIVLCAIAGASNAFAQSYPAKPIRIVVPYAAGGNSDVIARSLGAKLSENLGQPVIIDNRPGASGIIGSDVVAKAAPDGYTLLMISSGNLTTNPSLFAQLPYDTARDFTPISNVAYTTYLFGVHPSLPVHSVKDLIALAKAQPGKIDAATPGIGAGGHLALELFMSMSGTSFTEVHYKGAGPALSDTLSGQTKVIMDAMSTSLRHVRAGTLRALGQSGTTRSTLMPDVPTIAEAGLPGYEYSIYNALLGPAGMPRPIVDKLQAEVAKASRSPEVLEKFEQLGITVTASTSGELADFMKVETAKWAKIIQAAGIKPE</sequence>
<dbReference type="PANTHER" id="PTHR42928:SF5">
    <property type="entry name" value="BLR1237 PROTEIN"/>
    <property type="match status" value="1"/>
</dbReference>
<dbReference type="PIRSF" id="PIRSF017082">
    <property type="entry name" value="YflP"/>
    <property type="match status" value="1"/>
</dbReference>
<accession>A0A512NFU5</accession>
<comment type="caution">
    <text evidence="3">The sequence shown here is derived from an EMBL/GenBank/DDBJ whole genome shotgun (WGS) entry which is preliminary data.</text>
</comment>
<evidence type="ECO:0000256" key="1">
    <source>
        <dbReference type="ARBA" id="ARBA00006987"/>
    </source>
</evidence>
<dbReference type="InterPro" id="IPR042100">
    <property type="entry name" value="Bug_dom1"/>
</dbReference>
<proteinExistence type="inferred from homology"/>
<dbReference type="Gene3D" id="3.40.190.150">
    <property type="entry name" value="Bordetella uptake gene, domain 1"/>
    <property type="match status" value="1"/>
</dbReference>
<keyword evidence="2" id="KW-0732">Signal</keyword>
<gene>
    <name evidence="3" type="ORF">RSO01_49820</name>
</gene>
<reference evidence="3 4" key="1">
    <citation type="submission" date="2019-07" db="EMBL/GenBank/DDBJ databases">
        <title>Whole genome shotgun sequence of Reyranella soli NBRC 108950.</title>
        <authorList>
            <person name="Hosoyama A."/>
            <person name="Uohara A."/>
            <person name="Ohji S."/>
            <person name="Ichikawa N."/>
        </authorList>
    </citation>
    <scope>NUCLEOTIDE SEQUENCE [LARGE SCALE GENOMIC DNA]</scope>
    <source>
        <strain evidence="3 4">NBRC 108950</strain>
    </source>
</reference>
<keyword evidence="4" id="KW-1185">Reference proteome</keyword>